<keyword evidence="5" id="KW-0156">Chromatin regulator</keyword>
<feature type="region of interest" description="Disordered" evidence="12">
    <location>
        <begin position="406"/>
        <end position="464"/>
    </location>
</feature>
<evidence type="ECO:0000256" key="11">
    <source>
        <dbReference type="ARBA" id="ARBA00023306"/>
    </source>
</evidence>
<evidence type="ECO:0000256" key="5">
    <source>
        <dbReference type="ARBA" id="ARBA00022853"/>
    </source>
</evidence>
<dbReference type="GO" id="GO:0003677">
    <property type="term" value="F:DNA binding"/>
    <property type="evidence" value="ECO:0007669"/>
    <property type="project" value="UniProtKB-KW"/>
</dbReference>
<evidence type="ECO:0000313" key="15">
    <source>
        <dbReference type="RefSeq" id="XP_013409295.1"/>
    </source>
</evidence>
<keyword evidence="8" id="KW-0238">DNA-binding</keyword>
<evidence type="ECO:0000256" key="4">
    <source>
        <dbReference type="ARBA" id="ARBA00022491"/>
    </source>
</evidence>
<keyword evidence="6" id="KW-0805">Transcription regulation</keyword>
<comment type="subcellular location">
    <subcellularLocation>
        <location evidence="1">Nucleus</location>
    </subcellularLocation>
</comment>
<dbReference type="OrthoDB" id="10052653at2759"/>
<keyword evidence="9" id="KW-0804">Transcription</keyword>
<feature type="domain" description="BEN" evidence="13">
    <location>
        <begin position="168"/>
        <end position="264"/>
    </location>
</feature>
<keyword evidence="14" id="KW-1185">Reference proteome</keyword>
<keyword evidence="4" id="KW-0678">Repressor</keyword>
<dbReference type="FunFam" id="1.10.10.2590:FF:000001">
    <property type="entry name" value="protein BANP isoform X1"/>
    <property type="match status" value="1"/>
</dbReference>
<evidence type="ECO:0000256" key="8">
    <source>
        <dbReference type="ARBA" id="ARBA00023125"/>
    </source>
</evidence>
<evidence type="ECO:0000256" key="10">
    <source>
        <dbReference type="ARBA" id="ARBA00023242"/>
    </source>
</evidence>
<evidence type="ECO:0000256" key="3">
    <source>
        <dbReference type="ARBA" id="ARBA00015794"/>
    </source>
</evidence>
<dbReference type="GO" id="GO:0034504">
    <property type="term" value="P:protein localization to nucleus"/>
    <property type="evidence" value="ECO:0007669"/>
    <property type="project" value="TreeGrafter"/>
</dbReference>
<dbReference type="Gene3D" id="1.10.10.2590">
    <property type="entry name" value="BEN domain"/>
    <property type="match status" value="1"/>
</dbReference>
<dbReference type="PROSITE" id="PS51457">
    <property type="entry name" value="BEN"/>
    <property type="match status" value="1"/>
</dbReference>
<evidence type="ECO:0000256" key="2">
    <source>
        <dbReference type="ARBA" id="ARBA00009735"/>
    </source>
</evidence>
<dbReference type="RefSeq" id="XP_013409295.1">
    <property type="nucleotide sequence ID" value="XM_013553841.2"/>
</dbReference>
<evidence type="ECO:0000313" key="14">
    <source>
        <dbReference type="Proteomes" id="UP000085678"/>
    </source>
</evidence>
<feature type="compositionally biased region" description="Acidic residues" evidence="12">
    <location>
        <begin position="442"/>
        <end position="456"/>
    </location>
</feature>
<keyword evidence="11" id="KW-0131">Cell cycle</keyword>
<gene>
    <name evidence="15" type="primary">LOC106172894</name>
</gene>
<comment type="similarity">
    <text evidence="2">Belongs to the BANP/SMAR1 family.</text>
</comment>
<keyword evidence="7" id="KW-0175">Coiled coil</keyword>
<evidence type="ECO:0000256" key="12">
    <source>
        <dbReference type="SAM" id="MobiDB-lite"/>
    </source>
</evidence>
<dbReference type="AlphaFoldDB" id="A0A1S3JFW4"/>
<dbReference type="InterPro" id="IPR042343">
    <property type="entry name" value="BANP"/>
</dbReference>
<evidence type="ECO:0000256" key="9">
    <source>
        <dbReference type="ARBA" id="ARBA00023163"/>
    </source>
</evidence>
<keyword evidence="10" id="KW-0539">Nucleus</keyword>
<dbReference type="GO" id="GO:0006325">
    <property type="term" value="P:chromatin organization"/>
    <property type="evidence" value="ECO:0007669"/>
    <property type="project" value="UniProtKB-KW"/>
</dbReference>
<evidence type="ECO:0000256" key="1">
    <source>
        <dbReference type="ARBA" id="ARBA00004123"/>
    </source>
</evidence>
<organism evidence="14 15">
    <name type="scientific">Lingula anatina</name>
    <name type="common">Brachiopod</name>
    <name type="synonym">Lingula unguis</name>
    <dbReference type="NCBI Taxonomy" id="7574"/>
    <lineage>
        <taxon>Eukaryota</taxon>
        <taxon>Metazoa</taxon>
        <taxon>Spiralia</taxon>
        <taxon>Lophotrochozoa</taxon>
        <taxon>Brachiopoda</taxon>
        <taxon>Linguliformea</taxon>
        <taxon>Lingulata</taxon>
        <taxon>Lingulida</taxon>
        <taxon>Linguloidea</taxon>
        <taxon>Lingulidae</taxon>
        <taxon>Lingula</taxon>
    </lineage>
</organism>
<accession>A0A1S3JFW4</accession>
<reference evidence="15" key="1">
    <citation type="submission" date="2025-08" db="UniProtKB">
        <authorList>
            <consortium name="RefSeq"/>
        </authorList>
    </citation>
    <scope>IDENTIFICATION</scope>
    <source>
        <tissue evidence="15">Gonads</tissue>
    </source>
</reference>
<name>A0A1S3JFW4_LINAN</name>
<dbReference type="GeneID" id="106172894"/>
<evidence type="ECO:0000259" key="13">
    <source>
        <dbReference type="PROSITE" id="PS51457"/>
    </source>
</evidence>
<dbReference type="InterPro" id="IPR018379">
    <property type="entry name" value="BEN_domain"/>
</dbReference>
<dbReference type="GO" id="GO:0005634">
    <property type="term" value="C:nucleus"/>
    <property type="evidence" value="ECO:0007669"/>
    <property type="project" value="UniProtKB-SubCell"/>
</dbReference>
<sequence>MSQEPGENGLAAQQLVEVVSQLAQGIDRTESGSGEPATKRVRTEDSDLDADLSVKQILFNINKAICLRLDAIENKMLGMDKRTKLLEDKVDKLLTTPSNPLASSTPGKNKSGAVIVGLPQENRPSSDDDNSNCGQGVAGLGPNVTLITLNTEEDYPDGTWLGDESNPEMRVRVPVTPSDLLHVHSNCRTAEKMALTLLDYLFDRETQASSNLSGMGKHGKKQLDPLMIYGIRCHLIHRFGITEQDWHRIKLNIDSKCRTAFRRKQKGMPLTVKAFHGKSPTQLGMTLRGMSGINSDGEDSMQESALTIHQPEGLDAAHSMATLHSQLGITQHGEVQILHATPEQIEQLREAHHIQVLNGDQVLQLKHGDLQGVDVAVSLAGTQTVQMVTTESGEVLQITQAADHVGQDDTSFQDQLQQQQQQDQDDLQEDINPAGIRVEMQSGEDENESEQQEEVTIEVHQASA</sequence>
<feature type="region of interest" description="Disordered" evidence="12">
    <location>
        <begin position="25"/>
        <end position="45"/>
    </location>
</feature>
<dbReference type="SMART" id="SM01025">
    <property type="entry name" value="BEN"/>
    <property type="match status" value="1"/>
</dbReference>
<dbReference type="PANTHER" id="PTHR16243:SF2">
    <property type="entry name" value="PROTEIN BANP"/>
    <property type="match status" value="1"/>
</dbReference>
<evidence type="ECO:0000256" key="7">
    <source>
        <dbReference type="ARBA" id="ARBA00023054"/>
    </source>
</evidence>
<dbReference type="PANTHER" id="PTHR16243">
    <property type="entry name" value="BTG3-ASSOCIATED NUCLEAR PROTEIN BANP"/>
    <property type="match status" value="1"/>
</dbReference>
<dbReference type="Proteomes" id="UP000085678">
    <property type="component" value="Unplaced"/>
</dbReference>
<dbReference type="Pfam" id="PF10523">
    <property type="entry name" value="BEN"/>
    <property type="match status" value="1"/>
</dbReference>
<feature type="compositionally biased region" description="Low complexity" evidence="12">
    <location>
        <begin position="413"/>
        <end position="422"/>
    </location>
</feature>
<evidence type="ECO:0000256" key="6">
    <source>
        <dbReference type="ARBA" id="ARBA00023015"/>
    </source>
</evidence>
<proteinExistence type="inferred from homology"/>
<dbReference type="GO" id="GO:0042177">
    <property type="term" value="P:negative regulation of protein catabolic process"/>
    <property type="evidence" value="ECO:0007669"/>
    <property type="project" value="TreeGrafter"/>
</dbReference>
<protein>
    <recommendedName>
        <fullName evidence="3">Protein BANP</fullName>
    </recommendedName>
</protein>